<keyword evidence="3" id="KW-1185">Reference proteome</keyword>
<evidence type="ECO:0000256" key="1">
    <source>
        <dbReference type="ARBA" id="ARBA00022536"/>
    </source>
</evidence>
<organism evidence="2 3">
    <name type="scientific">Elysia chlorotica</name>
    <name type="common">Eastern emerald elysia</name>
    <name type="synonym">Sea slug</name>
    <dbReference type="NCBI Taxonomy" id="188477"/>
    <lineage>
        <taxon>Eukaryota</taxon>
        <taxon>Metazoa</taxon>
        <taxon>Spiralia</taxon>
        <taxon>Lophotrochozoa</taxon>
        <taxon>Mollusca</taxon>
        <taxon>Gastropoda</taxon>
        <taxon>Heterobranchia</taxon>
        <taxon>Euthyneura</taxon>
        <taxon>Panpulmonata</taxon>
        <taxon>Sacoglossa</taxon>
        <taxon>Placobranchoidea</taxon>
        <taxon>Plakobranchidae</taxon>
        <taxon>Elysia</taxon>
    </lineage>
</organism>
<protein>
    <recommendedName>
        <fullName evidence="4">Fucolectin tachylectin-4 pentraxin-1 domain-containing protein</fullName>
    </recommendedName>
</protein>
<dbReference type="AlphaFoldDB" id="A0A433T102"/>
<name>A0A433T102_ELYCH</name>
<evidence type="ECO:0008006" key="4">
    <source>
        <dbReference type="Google" id="ProtNLM"/>
    </source>
</evidence>
<dbReference type="GO" id="GO:0005044">
    <property type="term" value="F:scavenger receptor activity"/>
    <property type="evidence" value="ECO:0007669"/>
    <property type="project" value="InterPro"/>
</dbReference>
<sequence>MMVFKFGISLFLNCFKLRPYANGIIFFSALVTSYNFYQYNNNCDKGWFGDRCQFQCHCREDAGCDERGFCSNGCDPSWFGPACQYYSLPIAWDTVTQRLIDQDDNTCTDKTSIANSITARLDTPYPLTWVRVVVNDPEHLGDLMLRYQTVDGSTRLGICDTQKSAFVAEKIMDIWCIPSNKTRVSSVVLIGRSVRNLCSLYISGGRNVALKQSTQQSSVYEGWASENAVDGGIDGNYVQPEDTCFQTEPWLPYQERSWWTVHLKPISYISAVTITFPEDSYQESRRPDQFQLRAYSAPDSQSSYMHIESIPKASRQISMVMVINWPVEKVMIQAISQRIISSLLFCEVMVFGEAACPAGSFGLECEHVCNCAEGQGCFVSTGGCPSGCASGYTGDNCLQLCDAGTYGAGCTERCSVHCAGGNRTCSAVDGSCLSGCQPGYQGPLCKAAGESKS</sequence>
<dbReference type="InterPro" id="IPR008979">
    <property type="entry name" value="Galactose-bd-like_sf"/>
</dbReference>
<proteinExistence type="predicted"/>
<accession>A0A433T102</accession>
<keyword evidence="1" id="KW-0245">EGF-like domain</keyword>
<dbReference type="Gene3D" id="2.60.120.260">
    <property type="entry name" value="Galactose-binding domain-like"/>
    <property type="match status" value="1"/>
</dbReference>
<evidence type="ECO:0000313" key="3">
    <source>
        <dbReference type="Proteomes" id="UP000271974"/>
    </source>
</evidence>
<dbReference type="PANTHER" id="PTHR24043:SF8">
    <property type="entry name" value="EGF-LIKE DOMAIN-CONTAINING PROTEIN"/>
    <property type="match status" value="1"/>
</dbReference>
<dbReference type="Gene3D" id="2.170.300.10">
    <property type="entry name" value="Tie2 ligand-binding domain superfamily"/>
    <property type="match status" value="2"/>
</dbReference>
<comment type="caution">
    <text evidence="2">The sequence shown here is derived from an EMBL/GenBank/DDBJ whole genome shotgun (WGS) entry which is preliminary data.</text>
</comment>
<dbReference type="EMBL" id="RQTK01000761">
    <property type="protein sequence ID" value="RUS75224.1"/>
    <property type="molecule type" value="Genomic_DNA"/>
</dbReference>
<gene>
    <name evidence="2" type="ORF">EGW08_017014</name>
</gene>
<dbReference type="SUPFAM" id="SSF49785">
    <property type="entry name" value="Galactose-binding domain-like"/>
    <property type="match status" value="1"/>
</dbReference>
<dbReference type="InterPro" id="IPR042635">
    <property type="entry name" value="MEGF10/SREC1/2-like"/>
</dbReference>
<dbReference type="PANTHER" id="PTHR24043">
    <property type="entry name" value="SCAVENGER RECEPTOR CLASS F"/>
    <property type="match status" value="1"/>
</dbReference>
<evidence type="ECO:0000313" key="2">
    <source>
        <dbReference type="EMBL" id="RUS75224.1"/>
    </source>
</evidence>
<reference evidence="2 3" key="1">
    <citation type="submission" date="2019-01" db="EMBL/GenBank/DDBJ databases">
        <title>A draft genome assembly of the solar-powered sea slug Elysia chlorotica.</title>
        <authorList>
            <person name="Cai H."/>
            <person name="Li Q."/>
            <person name="Fang X."/>
            <person name="Li J."/>
            <person name="Curtis N.E."/>
            <person name="Altenburger A."/>
            <person name="Shibata T."/>
            <person name="Feng M."/>
            <person name="Maeda T."/>
            <person name="Schwartz J.A."/>
            <person name="Shigenobu S."/>
            <person name="Lundholm N."/>
            <person name="Nishiyama T."/>
            <person name="Yang H."/>
            <person name="Hasebe M."/>
            <person name="Li S."/>
            <person name="Pierce S.K."/>
            <person name="Wang J."/>
        </authorList>
    </citation>
    <scope>NUCLEOTIDE SEQUENCE [LARGE SCALE GENOMIC DNA]</scope>
    <source>
        <strain evidence="2">EC2010</strain>
        <tissue evidence="2">Whole organism of an adult</tissue>
    </source>
</reference>
<dbReference type="Proteomes" id="UP000271974">
    <property type="component" value="Unassembled WGS sequence"/>
</dbReference>
<dbReference type="OrthoDB" id="6158912at2759"/>